<dbReference type="InterPro" id="IPR002172">
    <property type="entry name" value="LDrepeatLR_classA_rpt"/>
</dbReference>
<keyword evidence="3 9" id="KW-0812">Transmembrane</keyword>
<sequence>MRFGRTLQRNNSWKLWLLWNKRLEHYFLPLFWIKVSNFTTMMGSRTLKIFILTTMVLAIARTYYKCLDGYIKCRDGQQCISIADAYAYARKCDDGAHCVYEADMCNGFQTCPDGSDEAPQNCTKDSQCQYGLWKCANGVECIYEMHVCDNWWYCSDKSDENPQLCTQEPNTSYTISVVTYNNWA</sequence>
<feature type="transmembrane region" description="Helical" evidence="9">
    <location>
        <begin position="46"/>
        <end position="64"/>
    </location>
</feature>
<name>A0A6J8AM83_MYTCO</name>
<dbReference type="AlphaFoldDB" id="A0A6J8AM83"/>
<proteinExistence type="predicted"/>
<dbReference type="GO" id="GO:0005886">
    <property type="term" value="C:plasma membrane"/>
    <property type="evidence" value="ECO:0007669"/>
    <property type="project" value="TreeGrafter"/>
</dbReference>
<evidence type="ECO:0000256" key="8">
    <source>
        <dbReference type="PROSITE-ProRule" id="PRU00124"/>
    </source>
</evidence>
<accession>A0A6J8AM83</accession>
<comment type="caution">
    <text evidence="8">Lacks conserved residue(s) required for the propagation of feature annotation.</text>
</comment>
<dbReference type="PANTHER" id="PTHR24270">
    <property type="entry name" value="LOW-DENSITY LIPOPROTEIN RECEPTOR-RELATED"/>
    <property type="match status" value="1"/>
</dbReference>
<comment type="subcellular location">
    <subcellularLocation>
        <location evidence="2">Endomembrane system</location>
    </subcellularLocation>
    <subcellularLocation>
        <location evidence="1">Membrane</location>
        <topology evidence="1">Single-pass membrane protein</topology>
    </subcellularLocation>
</comment>
<dbReference type="CDD" id="cd00112">
    <property type="entry name" value="LDLa"/>
    <property type="match status" value="1"/>
</dbReference>
<evidence type="ECO:0000256" key="7">
    <source>
        <dbReference type="ARBA" id="ARBA00023157"/>
    </source>
</evidence>
<dbReference type="Gene3D" id="4.10.400.10">
    <property type="entry name" value="Low-density Lipoprotein Receptor"/>
    <property type="match status" value="2"/>
</dbReference>
<dbReference type="SMART" id="SM00192">
    <property type="entry name" value="LDLa"/>
    <property type="match status" value="2"/>
</dbReference>
<dbReference type="PROSITE" id="PS01209">
    <property type="entry name" value="LDLRA_1"/>
    <property type="match status" value="1"/>
</dbReference>
<dbReference type="OrthoDB" id="10062665at2759"/>
<dbReference type="Proteomes" id="UP000507470">
    <property type="component" value="Unassembled WGS sequence"/>
</dbReference>
<dbReference type="GO" id="GO:0012505">
    <property type="term" value="C:endomembrane system"/>
    <property type="evidence" value="ECO:0007669"/>
    <property type="project" value="UniProtKB-SubCell"/>
</dbReference>
<evidence type="ECO:0000256" key="1">
    <source>
        <dbReference type="ARBA" id="ARBA00004167"/>
    </source>
</evidence>
<evidence type="ECO:0000256" key="9">
    <source>
        <dbReference type="SAM" id="Phobius"/>
    </source>
</evidence>
<evidence type="ECO:0000256" key="4">
    <source>
        <dbReference type="ARBA" id="ARBA00022737"/>
    </source>
</evidence>
<evidence type="ECO:0008006" key="12">
    <source>
        <dbReference type="Google" id="ProtNLM"/>
    </source>
</evidence>
<evidence type="ECO:0000256" key="5">
    <source>
        <dbReference type="ARBA" id="ARBA00022989"/>
    </source>
</evidence>
<dbReference type="InterPro" id="IPR050685">
    <property type="entry name" value="LDLR"/>
</dbReference>
<organism evidence="10 11">
    <name type="scientific">Mytilus coruscus</name>
    <name type="common">Sea mussel</name>
    <dbReference type="NCBI Taxonomy" id="42192"/>
    <lineage>
        <taxon>Eukaryota</taxon>
        <taxon>Metazoa</taxon>
        <taxon>Spiralia</taxon>
        <taxon>Lophotrochozoa</taxon>
        <taxon>Mollusca</taxon>
        <taxon>Bivalvia</taxon>
        <taxon>Autobranchia</taxon>
        <taxon>Pteriomorphia</taxon>
        <taxon>Mytilida</taxon>
        <taxon>Mytiloidea</taxon>
        <taxon>Mytilidae</taxon>
        <taxon>Mytilinae</taxon>
        <taxon>Mytilus</taxon>
    </lineage>
</organism>
<keyword evidence="7" id="KW-1015">Disulfide bond</keyword>
<dbReference type="InterPro" id="IPR023415">
    <property type="entry name" value="LDLR_class-A_CS"/>
</dbReference>
<evidence type="ECO:0000256" key="3">
    <source>
        <dbReference type="ARBA" id="ARBA00022692"/>
    </source>
</evidence>
<evidence type="ECO:0000313" key="10">
    <source>
        <dbReference type="EMBL" id="CAC5369847.1"/>
    </source>
</evidence>
<dbReference type="PROSITE" id="PS50068">
    <property type="entry name" value="LDLRA_2"/>
    <property type="match status" value="2"/>
</dbReference>
<dbReference type="EMBL" id="CACVKT020001621">
    <property type="protein sequence ID" value="CAC5369847.1"/>
    <property type="molecule type" value="Genomic_DNA"/>
</dbReference>
<evidence type="ECO:0000256" key="6">
    <source>
        <dbReference type="ARBA" id="ARBA00023136"/>
    </source>
</evidence>
<evidence type="ECO:0000313" key="11">
    <source>
        <dbReference type="Proteomes" id="UP000507470"/>
    </source>
</evidence>
<reference evidence="10 11" key="1">
    <citation type="submission" date="2020-06" db="EMBL/GenBank/DDBJ databases">
        <authorList>
            <person name="Li R."/>
            <person name="Bekaert M."/>
        </authorList>
    </citation>
    <scope>NUCLEOTIDE SEQUENCE [LARGE SCALE GENOMIC DNA]</scope>
    <source>
        <strain evidence="11">wild</strain>
    </source>
</reference>
<gene>
    <name evidence="10" type="ORF">MCOR_8887</name>
</gene>
<keyword evidence="11" id="KW-1185">Reference proteome</keyword>
<protein>
    <recommendedName>
        <fullName evidence="12">LRP2</fullName>
    </recommendedName>
</protein>
<keyword evidence="5 9" id="KW-1133">Transmembrane helix</keyword>
<dbReference type="Pfam" id="PF00057">
    <property type="entry name" value="Ldl_recept_a"/>
    <property type="match status" value="1"/>
</dbReference>
<keyword evidence="6 9" id="KW-0472">Membrane</keyword>
<keyword evidence="4" id="KW-0677">Repeat</keyword>
<dbReference type="PRINTS" id="PR00261">
    <property type="entry name" value="LDLRECEPTOR"/>
</dbReference>
<dbReference type="SUPFAM" id="SSF57424">
    <property type="entry name" value="LDL receptor-like module"/>
    <property type="match status" value="2"/>
</dbReference>
<dbReference type="GO" id="GO:0016192">
    <property type="term" value="P:vesicle-mediated transport"/>
    <property type="evidence" value="ECO:0007669"/>
    <property type="project" value="UniProtKB-ARBA"/>
</dbReference>
<dbReference type="InterPro" id="IPR036055">
    <property type="entry name" value="LDL_receptor-like_sf"/>
</dbReference>
<evidence type="ECO:0000256" key="2">
    <source>
        <dbReference type="ARBA" id="ARBA00004308"/>
    </source>
</evidence>